<reference evidence="1" key="3">
    <citation type="submission" date="2025-09" db="UniProtKB">
        <authorList>
            <consortium name="Ensembl"/>
        </authorList>
    </citation>
    <scope>IDENTIFICATION</scope>
</reference>
<evidence type="ECO:0000313" key="1">
    <source>
        <dbReference type="Ensembl" id="ENSOGAP00000011305.2"/>
    </source>
</evidence>
<dbReference type="AlphaFoldDB" id="H0X7C4"/>
<reference evidence="1" key="2">
    <citation type="submission" date="2025-08" db="UniProtKB">
        <authorList>
            <consortium name="Ensembl"/>
        </authorList>
    </citation>
    <scope>IDENTIFICATION</scope>
</reference>
<sequence>MSEQLVDIQNLMPTERKSTWRTVEERRMSDLTRVLEWLERRKGKKKQAIQRGYDLVSNTPAPKAKRVTNGITNADAHLFKWVPRVSRALCSHSSYVRPLRKREGQIRGVQQKGTRFSLISSAYARDSHRKSGKGLSRKHSLLIELDIKDAIALESIMQRPASHRRQSSGLDPAVQENIFGRRPTFLREWTSKTSDPSYERKLKNLMEKGMEPKVETAKMLKPEEVLSCRYLRLSKNNIRTLLKLCRDAGMVVDIHPHMIEREIDSRKVFGDLHNVAL</sequence>
<dbReference type="GeneTree" id="ENSGT00390000014556"/>
<reference evidence="2" key="1">
    <citation type="submission" date="2011-03" db="EMBL/GenBank/DDBJ databases">
        <title>Version 3 of the genome sequence of Otolemur garnettii (Bushbaby).</title>
        <authorList>
            <consortium name="The Broad Institute Genome Sequencing Platform"/>
            <person name="Di Palma F."/>
            <person name="Johnson J."/>
            <person name="Lander E.S."/>
            <person name="Lindblad-Toh K."/>
            <person name="Jaffe D.B."/>
            <person name="Gnerre S."/>
            <person name="MacCallum I."/>
            <person name="Przybylski D."/>
            <person name="Ribeiro F.J."/>
            <person name="Burton J.N."/>
            <person name="Walker B.J."/>
            <person name="Sharpe T."/>
            <person name="Hall G."/>
        </authorList>
    </citation>
    <scope>NUCLEOTIDE SEQUENCE [LARGE SCALE GENOMIC DNA]</scope>
</reference>
<dbReference type="OMA" id="TERKSMW"/>
<dbReference type="Ensembl" id="ENSOGAT00000012623.2">
    <property type="protein sequence ID" value="ENSOGAP00000011305.2"/>
    <property type="gene ID" value="ENSOGAG00000012618.2"/>
</dbReference>
<dbReference type="InterPro" id="IPR029171">
    <property type="entry name" value="DUF4638"/>
</dbReference>
<evidence type="ECO:0000313" key="2">
    <source>
        <dbReference type="Proteomes" id="UP000005225"/>
    </source>
</evidence>
<dbReference type="PANTHER" id="PTHR35679">
    <property type="entry name" value="RIKEN CDNA 4933402J07 GENE"/>
    <property type="match status" value="1"/>
</dbReference>
<dbReference type="Pfam" id="PF15472">
    <property type="entry name" value="DUF4638"/>
    <property type="match status" value="1"/>
</dbReference>
<dbReference type="HOGENOM" id="CLU_093507_0_0_1"/>
<dbReference type="PANTHER" id="PTHR35679:SF1">
    <property type="entry name" value="RIKEN CDNA 4933402J07 GENE"/>
    <property type="match status" value="1"/>
</dbReference>
<dbReference type="eggNOG" id="ENOG502SG7H">
    <property type="taxonomic scope" value="Eukaryota"/>
</dbReference>
<dbReference type="Proteomes" id="UP000005225">
    <property type="component" value="Unassembled WGS sequence"/>
</dbReference>
<name>H0X7C4_OTOGA</name>
<dbReference type="EMBL" id="AAQR03092088">
    <property type="status" value="NOT_ANNOTATED_CDS"/>
    <property type="molecule type" value="Genomic_DNA"/>
</dbReference>
<keyword evidence="2" id="KW-1185">Reference proteome</keyword>
<dbReference type="FunCoup" id="H0X7C4">
    <property type="interactions" value="11"/>
</dbReference>
<dbReference type="EMBL" id="AAQR03092086">
    <property type="status" value="NOT_ANNOTATED_CDS"/>
    <property type="molecule type" value="Genomic_DNA"/>
</dbReference>
<accession>H0X7C4</accession>
<proteinExistence type="predicted"/>
<organism evidence="1 2">
    <name type="scientific">Otolemur garnettii</name>
    <name type="common">Small-eared galago</name>
    <name type="synonym">Garnett's greater bushbaby</name>
    <dbReference type="NCBI Taxonomy" id="30611"/>
    <lineage>
        <taxon>Eukaryota</taxon>
        <taxon>Metazoa</taxon>
        <taxon>Chordata</taxon>
        <taxon>Craniata</taxon>
        <taxon>Vertebrata</taxon>
        <taxon>Euteleostomi</taxon>
        <taxon>Mammalia</taxon>
        <taxon>Eutheria</taxon>
        <taxon>Euarchontoglires</taxon>
        <taxon>Primates</taxon>
        <taxon>Strepsirrhini</taxon>
        <taxon>Lorisiformes</taxon>
        <taxon>Galagidae</taxon>
        <taxon>Otolemur</taxon>
    </lineage>
</organism>
<dbReference type="InParanoid" id="H0X7C4"/>
<dbReference type="EMBL" id="AAQR03092087">
    <property type="status" value="NOT_ANNOTATED_CDS"/>
    <property type="molecule type" value="Genomic_DNA"/>
</dbReference>
<protein>
    <submittedName>
        <fullName evidence="1">Uncharacterized protein</fullName>
    </submittedName>
</protein>